<keyword evidence="6 7" id="KW-0472">Membrane</keyword>
<evidence type="ECO:0000256" key="3">
    <source>
        <dbReference type="ARBA" id="ARBA00022475"/>
    </source>
</evidence>
<name>A0A1I5AEC6_9MICO</name>
<evidence type="ECO:0000256" key="1">
    <source>
        <dbReference type="ARBA" id="ARBA00004651"/>
    </source>
</evidence>
<keyword evidence="2 7" id="KW-0813">Transport</keyword>
<dbReference type="InterPro" id="IPR050901">
    <property type="entry name" value="BP-dep_ABC_trans_perm"/>
</dbReference>
<feature type="transmembrane region" description="Helical" evidence="7">
    <location>
        <begin position="12"/>
        <end position="33"/>
    </location>
</feature>
<feature type="transmembrane region" description="Helical" evidence="7">
    <location>
        <begin position="241"/>
        <end position="262"/>
    </location>
</feature>
<dbReference type="EMBL" id="FOVM01000003">
    <property type="protein sequence ID" value="SFN60795.1"/>
    <property type="molecule type" value="Genomic_DNA"/>
</dbReference>
<keyword evidence="9" id="KW-0762">Sugar transport</keyword>
<feature type="domain" description="ABC transmembrane type-1" evidence="8">
    <location>
        <begin position="71"/>
        <end position="262"/>
    </location>
</feature>
<dbReference type="STRING" id="995034.SAMN05216219_1391"/>
<dbReference type="SUPFAM" id="SSF161098">
    <property type="entry name" value="MetI-like"/>
    <property type="match status" value="1"/>
</dbReference>
<dbReference type="RefSeq" id="WP_090709997.1">
    <property type="nucleotide sequence ID" value="NZ_FOVM01000003.1"/>
</dbReference>
<dbReference type="InterPro" id="IPR035906">
    <property type="entry name" value="MetI-like_sf"/>
</dbReference>
<dbReference type="OrthoDB" id="9794684at2"/>
<dbReference type="Pfam" id="PF00528">
    <property type="entry name" value="BPD_transp_1"/>
    <property type="match status" value="1"/>
</dbReference>
<dbReference type="PROSITE" id="PS50928">
    <property type="entry name" value="ABC_TM1"/>
    <property type="match status" value="1"/>
</dbReference>
<accession>A0A1I5AEC6</accession>
<dbReference type="Gene3D" id="1.10.3720.10">
    <property type="entry name" value="MetI-like"/>
    <property type="match status" value="1"/>
</dbReference>
<feature type="transmembrane region" description="Helical" evidence="7">
    <location>
        <begin position="142"/>
        <end position="162"/>
    </location>
</feature>
<comment type="subcellular location">
    <subcellularLocation>
        <location evidence="1 7">Cell membrane</location>
        <topology evidence="1 7">Multi-pass membrane protein</topology>
    </subcellularLocation>
</comment>
<dbReference type="InterPro" id="IPR000515">
    <property type="entry name" value="MetI-like"/>
</dbReference>
<evidence type="ECO:0000256" key="2">
    <source>
        <dbReference type="ARBA" id="ARBA00022448"/>
    </source>
</evidence>
<dbReference type="Proteomes" id="UP000198867">
    <property type="component" value="Unassembled WGS sequence"/>
</dbReference>
<evidence type="ECO:0000313" key="9">
    <source>
        <dbReference type="EMBL" id="SFN60795.1"/>
    </source>
</evidence>
<comment type="similarity">
    <text evidence="7">Belongs to the binding-protein-dependent transport system permease family.</text>
</comment>
<keyword evidence="3" id="KW-1003">Cell membrane</keyword>
<evidence type="ECO:0000259" key="8">
    <source>
        <dbReference type="PROSITE" id="PS50928"/>
    </source>
</evidence>
<organism evidence="9 10">
    <name type="scientific">Mycetocola miduiensis</name>
    <dbReference type="NCBI Taxonomy" id="995034"/>
    <lineage>
        <taxon>Bacteria</taxon>
        <taxon>Bacillati</taxon>
        <taxon>Actinomycetota</taxon>
        <taxon>Actinomycetes</taxon>
        <taxon>Micrococcales</taxon>
        <taxon>Microbacteriaceae</taxon>
        <taxon>Mycetocola</taxon>
    </lineage>
</organism>
<keyword evidence="10" id="KW-1185">Reference proteome</keyword>
<proteinExistence type="inferred from homology"/>
<dbReference type="PANTHER" id="PTHR32243">
    <property type="entry name" value="MALTOSE TRANSPORT SYSTEM PERMEASE-RELATED"/>
    <property type="match status" value="1"/>
</dbReference>
<dbReference type="CDD" id="cd06261">
    <property type="entry name" value="TM_PBP2"/>
    <property type="match status" value="1"/>
</dbReference>
<dbReference type="GO" id="GO:0055085">
    <property type="term" value="P:transmembrane transport"/>
    <property type="evidence" value="ECO:0007669"/>
    <property type="project" value="InterPro"/>
</dbReference>
<keyword evidence="5 7" id="KW-1133">Transmembrane helix</keyword>
<feature type="transmembrane region" description="Helical" evidence="7">
    <location>
        <begin position="183"/>
        <end position="206"/>
    </location>
</feature>
<dbReference type="AlphaFoldDB" id="A0A1I5AEC6"/>
<sequence length="277" mass="30057">MKILESKTNRRVLLLLAILAATVYSAFPFYWLFISSITAPSQLFSGALFPSAFSAESYVQLFSATPIFTWLGNSILVAVIVTALTVVVAVLGAYSLAFFPTRIGQAAGQLILFTYMFPGVVVVVPAYTLLSRLGLVDNLVGLVLVELVLTVPFCIWMLRSFFLQVPKELLEAGRIDGASRMRVLWAILLPVARPGVIAIAVFSFIFSWNEYLFPLVLINADEGKTLPLGVAGFMGNLTVQWGPLLASGVVAVIPVLVLFLFLQRHLVEGLMAGAVKG</sequence>
<feature type="transmembrane region" description="Helical" evidence="7">
    <location>
        <begin position="75"/>
        <end position="98"/>
    </location>
</feature>
<keyword evidence="4 7" id="KW-0812">Transmembrane</keyword>
<protein>
    <submittedName>
        <fullName evidence="9">Multiple sugar transport system permease protein</fullName>
    </submittedName>
</protein>
<evidence type="ECO:0000256" key="6">
    <source>
        <dbReference type="ARBA" id="ARBA00023136"/>
    </source>
</evidence>
<evidence type="ECO:0000256" key="4">
    <source>
        <dbReference type="ARBA" id="ARBA00022692"/>
    </source>
</evidence>
<gene>
    <name evidence="9" type="ORF">SAMN05216219_1391</name>
</gene>
<evidence type="ECO:0000256" key="5">
    <source>
        <dbReference type="ARBA" id="ARBA00022989"/>
    </source>
</evidence>
<evidence type="ECO:0000256" key="7">
    <source>
        <dbReference type="RuleBase" id="RU363032"/>
    </source>
</evidence>
<feature type="transmembrane region" description="Helical" evidence="7">
    <location>
        <begin position="110"/>
        <end position="130"/>
    </location>
</feature>
<dbReference type="PANTHER" id="PTHR32243:SF18">
    <property type="entry name" value="INNER MEMBRANE ABC TRANSPORTER PERMEASE PROTEIN YCJP"/>
    <property type="match status" value="1"/>
</dbReference>
<reference evidence="10" key="1">
    <citation type="submission" date="2016-10" db="EMBL/GenBank/DDBJ databases">
        <authorList>
            <person name="Varghese N."/>
            <person name="Submissions S."/>
        </authorList>
    </citation>
    <scope>NUCLEOTIDE SEQUENCE [LARGE SCALE GENOMIC DNA]</scope>
    <source>
        <strain evidence="10">CGMCC 1.11101</strain>
    </source>
</reference>
<evidence type="ECO:0000313" key="10">
    <source>
        <dbReference type="Proteomes" id="UP000198867"/>
    </source>
</evidence>
<dbReference type="GO" id="GO:0005886">
    <property type="term" value="C:plasma membrane"/>
    <property type="evidence" value="ECO:0007669"/>
    <property type="project" value="UniProtKB-SubCell"/>
</dbReference>